<organism evidence="1">
    <name type="scientific">Arundo donax</name>
    <name type="common">Giant reed</name>
    <name type="synonym">Donax arundinaceus</name>
    <dbReference type="NCBI Taxonomy" id="35708"/>
    <lineage>
        <taxon>Eukaryota</taxon>
        <taxon>Viridiplantae</taxon>
        <taxon>Streptophyta</taxon>
        <taxon>Embryophyta</taxon>
        <taxon>Tracheophyta</taxon>
        <taxon>Spermatophyta</taxon>
        <taxon>Magnoliopsida</taxon>
        <taxon>Liliopsida</taxon>
        <taxon>Poales</taxon>
        <taxon>Poaceae</taxon>
        <taxon>PACMAD clade</taxon>
        <taxon>Arundinoideae</taxon>
        <taxon>Arundineae</taxon>
        <taxon>Arundo</taxon>
    </lineage>
</organism>
<accession>A0A0A8YI26</accession>
<evidence type="ECO:0000313" key="1">
    <source>
        <dbReference type="EMBL" id="JAD25095.1"/>
    </source>
</evidence>
<name>A0A0A8YI26_ARUDO</name>
<reference evidence="1" key="1">
    <citation type="submission" date="2014-09" db="EMBL/GenBank/DDBJ databases">
        <authorList>
            <person name="Magalhaes I.L.F."/>
            <person name="Oliveira U."/>
            <person name="Santos F.R."/>
            <person name="Vidigal T.H.D.A."/>
            <person name="Brescovit A.D."/>
            <person name="Santos A.J."/>
        </authorList>
    </citation>
    <scope>NUCLEOTIDE SEQUENCE</scope>
    <source>
        <tissue evidence="1">Shoot tissue taken approximately 20 cm above the soil surface</tissue>
    </source>
</reference>
<dbReference type="AlphaFoldDB" id="A0A0A8YI26"/>
<protein>
    <submittedName>
        <fullName evidence="1">Uncharacterized protein</fullName>
    </submittedName>
</protein>
<proteinExistence type="predicted"/>
<dbReference type="EMBL" id="GBRH01272800">
    <property type="protein sequence ID" value="JAD25095.1"/>
    <property type="molecule type" value="Transcribed_RNA"/>
</dbReference>
<reference evidence="1" key="2">
    <citation type="journal article" date="2015" name="Data Brief">
        <title>Shoot transcriptome of the giant reed, Arundo donax.</title>
        <authorList>
            <person name="Barrero R.A."/>
            <person name="Guerrero F.D."/>
            <person name="Moolhuijzen P."/>
            <person name="Goolsby J.A."/>
            <person name="Tidwell J."/>
            <person name="Bellgard S.E."/>
            <person name="Bellgard M.I."/>
        </authorList>
    </citation>
    <scope>NUCLEOTIDE SEQUENCE</scope>
    <source>
        <tissue evidence="1">Shoot tissue taken approximately 20 cm above the soil surface</tissue>
    </source>
</reference>
<sequence length="75" mass="8430">MCEKQCFCEALTLPQSKDGKLYKDNLDFKNGVLQIRLLLGHLQIYEGIYFSLGGSDIYMVTIRDGIIVLGCLLIS</sequence>